<evidence type="ECO:0000313" key="9">
    <source>
        <dbReference type="Proteomes" id="UP000033097"/>
    </source>
</evidence>
<dbReference type="SFLD" id="SFLDS00029">
    <property type="entry name" value="Radical_SAM"/>
    <property type="match status" value="1"/>
</dbReference>
<dbReference type="Pfam" id="PF04055">
    <property type="entry name" value="Radical_SAM"/>
    <property type="match status" value="1"/>
</dbReference>
<name>A0A0E3RL08_METMZ</name>
<feature type="domain" description="Radical SAM core" evidence="7">
    <location>
        <begin position="14"/>
        <end position="262"/>
    </location>
</feature>
<reference evidence="8 9" key="1">
    <citation type="submission" date="2014-07" db="EMBL/GenBank/DDBJ databases">
        <title>Methanogenic archaea and the global carbon cycle.</title>
        <authorList>
            <person name="Henriksen J.R."/>
            <person name="Luke J."/>
            <person name="Reinhart S."/>
            <person name="Benedict M.N."/>
            <person name="Youngblut N.D."/>
            <person name="Metcalf M.E."/>
            <person name="Whitaker R.J."/>
            <person name="Metcalf W.W."/>
        </authorList>
    </citation>
    <scope>NUCLEOTIDE SEQUENCE [LARGE SCALE GENOMIC DNA]</scope>
    <source>
        <strain evidence="8 9">S-6</strain>
    </source>
</reference>
<dbReference type="RefSeq" id="WP_011033396.1">
    <property type="nucleotide sequence ID" value="NZ_CP009512.1"/>
</dbReference>
<evidence type="ECO:0000256" key="6">
    <source>
        <dbReference type="ARBA" id="ARBA00023014"/>
    </source>
</evidence>
<dbReference type="CDD" id="cd01335">
    <property type="entry name" value="Radical_SAM"/>
    <property type="match status" value="1"/>
</dbReference>
<dbReference type="EMBL" id="CP009512">
    <property type="protein sequence ID" value="AKB66410.1"/>
    <property type="molecule type" value="Genomic_DNA"/>
</dbReference>
<dbReference type="PANTHER" id="PTHR43787:SF11">
    <property type="entry name" value="UPF0026 PROTEIN SLR1464"/>
    <property type="match status" value="1"/>
</dbReference>
<evidence type="ECO:0000313" key="8">
    <source>
        <dbReference type="EMBL" id="AKB66410.1"/>
    </source>
</evidence>
<keyword evidence="5" id="KW-0408">Iron</keyword>
<keyword evidence="2" id="KW-0004">4Fe-4S</keyword>
<dbReference type="GO" id="GO:0051539">
    <property type="term" value="F:4 iron, 4 sulfur cluster binding"/>
    <property type="evidence" value="ECO:0007669"/>
    <property type="project" value="UniProtKB-KW"/>
</dbReference>
<evidence type="ECO:0000259" key="7">
    <source>
        <dbReference type="PROSITE" id="PS51918"/>
    </source>
</evidence>
<dbReference type="InterPro" id="IPR040084">
    <property type="entry name" value="GTPase_Obg"/>
</dbReference>
<organism evidence="8 9">
    <name type="scientific">Methanosarcina mazei S-6</name>
    <dbReference type="NCBI Taxonomy" id="213585"/>
    <lineage>
        <taxon>Archaea</taxon>
        <taxon>Methanobacteriati</taxon>
        <taxon>Methanobacteriota</taxon>
        <taxon>Stenosarchaea group</taxon>
        <taxon>Methanomicrobia</taxon>
        <taxon>Methanosarcinales</taxon>
        <taxon>Methanosarcinaceae</taxon>
        <taxon>Methanosarcina</taxon>
    </lineage>
</organism>
<dbReference type="GeneID" id="24879556"/>
<keyword evidence="6" id="KW-0411">Iron-sulfur</keyword>
<protein>
    <submittedName>
        <fullName evidence="8">Fe-S oxidoreductase</fullName>
    </submittedName>
</protein>
<evidence type="ECO:0000256" key="3">
    <source>
        <dbReference type="ARBA" id="ARBA00022691"/>
    </source>
</evidence>
<evidence type="ECO:0000256" key="5">
    <source>
        <dbReference type="ARBA" id="ARBA00023004"/>
    </source>
</evidence>
<dbReference type="PANTHER" id="PTHR43787">
    <property type="entry name" value="FEMO COFACTOR BIOSYNTHESIS PROTEIN NIFB-RELATED"/>
    <property type="match status" value="1"/>
</dbReference>
<accession>A0A0E3RL08</accession>
<dbReference type="InterPro" id="IPR058240">
    <property type="entry name" value="rSAM_sf"/>
</dbReference>
<evidence type="ECO:0000256" key="1">
    <source>
        <dbReference type="ARBA" id="ARBA00001966"/>
    </source>
</evidence>
<keyword evidence="4" id="KW-0479">Metal-binding</keyword>
<gene>
    <name evidence="8" type="ORF">MSMAS_3214</name>
</gene>
<dbReference type="Proteomes" id="UP000033097">
    <property type="component" value="Chromosome"/>
</dbReference>
<dbReference type="AlphaFoldDB" id="A0A0E3RL08"/>
<comment type="cofactor">
    <cofactor evidence="1">
        <name>[4Fe-4S] cluster</name>
        <dbReference type="ChEBI" id="CHEBI:49883"/>
    </cofactor>
</comment>
<evidence type="ECO:0000256" key="4">
    <source>
        <dbReference type="ARBA" id="ARBA00022723"/>
    </source>
</evidence>
<dbReference type="SUPFAM" id="SSF102114">
    <property type="entry name" value="Radical SAM enzymes"/>
    <property type="match status" value="1"/>
</dbReference>
<proteinExistence type="predicted"/>
<dbReference type="InterPro" id="IPR013785">
    <property type="entry name" value="Aldolase_TIM"/>
</dbReference>
<dbReference type="GO" id="GO:0046872">
    <property type="term" value="F:metal ion binding"/>
    <property type="evidence" value="ECO:0007669"/>
    <property type="project" value="UniProtKB-KW"/>
</dbReference>
<dbReference type="SFLD" id="SFLDG01083">
    <property type="entry name" value="Uncharacterised_Radical_SAM_Su"/>
    <property type="match status" value="1"/>
</dbReference>
<dbReference type="PATRIC" id="fig|213585.10.peg.4019"/>
<dbReference type="HOGENOM" id="CLU_058377_0_0_2"/>
<dbReference type="GO" id="GO:0003824">
    <property type="term" value="F:catalytic activity"/>
    <property type="evidence" value="ECO:0007669"/>
    <property type="project" value="InterPro"/>
</dbReference>
<dbReference type="KEGG" id="mmj:MSMAS_3214"/>
<evidence type="ECO:0000256" key="2">
    <source>
        <dbReference type="ARBA" id="ARBA00022485"/>
    </source>
</evidence>
<keyword evidence="3" id="KW-0949">S-adenosyl-L-methionine</keyword>
<dbReference type="Gene3D" id="3.20.20.70">
    <property type="entry name" value="Aldolase class I"/>
    <property type="match status" value="1"/>
</dbReference>
<sequence>MKSRIVYGPILSRRLGRSLGIDVIKNTGSKKNCNYDCIYCQLGHVELKLGSPEDVKEAVTPKEVSESFEKFYKDVEGLDYITFSGTCEPSLNLSLGEMIQSIREISGVPVCVITNSSLMGREDVRKNLSQADLVVATLVSGIEKTWRKIHRPAPCINFQEIIEGLRELAKAGDGKKLALEVMFLESETGEPLNSTDEEVDCLIKTIRYICPDEIEVLTISRPPAEKWVKPVSEERLREIADRFISEFGAEKVRLVLKGKKKKAKVLHRDLEEEVYALLLRRPCTFEQTWQGLSIDPESLRPVLEKLLAEGKIEEIGSKNSVYYRAK</sequence>
<dbReference type="PROSITE" id="PS51918">
    <property type="entry name" value="RADICAL_SAM"/>
    <property type="match status" value="1"/>
</dbReference>
<dbReference type="InterPro" id="IPR007197">
    <property type="entry name" value="rSAM"/>
</dbReference>
<dbReference type="STRING" id="213585.MSMAS_3214"/>